<dbReference type="Proteomes" id="UP000027222">
    <property type="component" value="Unassembled WGS sequence"/>
</dbReference>
<dbReference type="GO" id="GO:0050661">
    <property type="term" value="F:NADP binding"/>
    <property type="evidence" value="ECO:0007669"/>
    <property type="project" value="InterPro"/>
</dbReference>
<name>A0A067T5I9_GALM3</name>
<evidence type="ECO:0000313" key="6">
    <source>
        <dbReference type="Proteomes" id="UP000027222"/>
    </source>
</evidence>
<dbReference type="EMBL" id="KL142376">
    <property type="protein sequence ID" value="KDR77612.1"/>
    <property type="molecule type" value="Genomic_DNA"/>
</dbReference>
<dbReference type="InterPro" id="IPR020946">
    <property type="entry name" value="Flavin_mOase-like"/>
</dbReference>
<sequence>MASPLSEPIAILGAGVAGLINAYVLLQDGFTNVTLITRDRSVGGTWSRDRVYPGLRINNVHGEYRFSPLEMPPPKDSAETGGHISGTMMCEYMETFYSKFLKDKAKFRFKTEILNVKREDGSWQVKVEDVISGHGEFLSFARIILCTGGCSTPKIPHELSLEAAEKVRFRGIVIHSSQFCSRYDDILASVKPKKSDSDEQGGAVLVVGGGKSAMDICAKLANEGRRVINAFDSSDIFLASRSTLPEFIRKSRFLSLLSPHIHLKTRLERFFHSTTLGSWITRFIFRKLEESSFAAYDIPANSPLRRTPSLFWGIRTNDEGRAHAGSYYSLVNAGQIEIVAPTRTIAFSDDGRSVLFNNHKAVSAQVVILATGWQSSWSNIFDEKTATELGIGRHAPTTDLKDFPDWNYKTLSNPPTIHAENETQKYVTSVYRGLVPARNINKRDFAIGGATFSANFGYTLEVAAHWISSYFRGDPMRLPSSPKEAIADAEIRSAWMRRRYPNMLSWVNESYSCTLDFWTWPQAADELLEDMYVPSMRSGGNWLTWAFRVIDLKELSTLHEERRLVREKGTVSS</sequence>
<evidence type="ECO:0008006" key="7">
    <source>
        <dbReference type="Google" id="ProtNLM"/>
    </source>
</evidence>
<evidence type="ECO:0000256" key="2">
    <source>
        <dbReference type="ARBA" id="ARBA00022630"/>
    </source>
</evidence>
<comment type="similarity">
    <text evidence="1">Belongs to the FMO family.</text>
</comment>
<gene>
    <name evidence="5" type="ORF">GALMADRAFT_245759</name>
</gene>
<dbReference type="AlphaFoldDB" id="A0A067T5I9"/>
<keyword evidence="6" id="KW-1185">Reference proteome</keyword>
<evidence type="ECO:0000256" key="3">
    <source>
        <dbReference type="ARBA" id="ARBA00022827"/>
    </source>
</evidence>
<evidence type="ECO:0000256" key="1">
    <source>
        <dbReference type="ARBA" id="ARBA00009183"/>
    </source>
</evidence>
<protein>
    <recommendedName>
        <fullName evidence="7">L-ornithine N(5)-oxygenase</fullName>
    </recommendedName>
</protein>
<dbReference type="Pfam" id="PF00743">
    <property type="entry name" value="FMO-like"/>
    <property type="match status" value="1"/>
</dbReference>
<dbReference type="InterPro" id="IPR050346">
    <property type="entry name" value="FMO-like"/>
</dbReference>
<keyword evidence="2" id="KW-0285">Flavoprotein</keyword>
<dbReference type="GO" id="GO:0004499">
    <property type="term" value="F:N,N-dimethylaniline monooxygenase activity"/>
    <property type="evidence" value="ECO:0007669"/>
    <property type="project" value="InterPro"/>
</dbReference>
<dbReference type="GO" id="GO:0050660">
    <property type="term" value="F:flavin adenine dinucleotide binding"/>
    <property type="evidence" value="ECO:0007669"/>
    <property type="project" value="InterPro"/>
</dbReference>
<evidence type="ECO:0000256" key="4">
    <source>
        <dbReference type="ARBA" id="ARBA00023002"/>
    </source>
</evidence>
<dbReference type="InterPro" id="IPR036188">
    <property type="entry name" value="FAD/NAD-bd_sf"/>
</dbReference>
<reference evidence="6" key="1">
    <citation type="journal article" date="2014" name="Proc. Natl. Acad. Sci. U.S.A.">
        <title>Extensive sampling of basidiomycete genomes demonstrates inadequacy of the white-rot/brown-rot paradigm for wood decay fungi.</title>
        <authorList>
            <person name="Riley R."/>
            <person name="Salamov A.A."/>
            <person name="Brown D.W."/>
            <person name="Nagy L.G."/>
            <person name="Floudas D."/>
            <person name="Held B.W."/>
            <person name="Levasseur A."/>
            <person name="Lombard V."/>
            <person name="Morin E."/>
            <person name="Otillar R."/>
            <person name="Lindquist E.A."/>
            <person name="Sun H."/>
            <person name="LaButti K.M."/>
            <person name="Schmutz J."/>
            <person name="Jabbour D."/>
            <person name="Luo H."/>
            <person name="Baker S.E."/>
            <person name="Pisabarro A.G."/>
            <person name="Walton J.D."/>
            <person name="Blanchette R.A."/>
            <person name="Henrissat B."/>
            <person name="Martin F."/>
            <person name="Cullen D."/>
            <person name="Hibbett D.S."/>
            <person name="Grigoriev I.V."/>
        </authorList>
    </citation>
    <scope>NUCLEOTIDE SEQUENCE [LARGE SCALE GENOMIC DNA]</scope>
    <source>
        <strain evidence="6">CBS 339.88</strain>
    </source>
</reference>
<dbReference type="OrthoDB" id="2915840at2759"/>
<evidence type="ECO:0000313" key="5">
    <source>
        <dbReference type="EMBL" id="KDR77612.1"/>
    </source>
</evidence>
<organism evidence="5 6">
    <name type="scientific">Galerina marginata (strain CBS 339.88)</name>
    <dbReference type="NCBI Taxonomy" id="685588"/>
    <lineage>
        <taxon>Eukaryota</taxon>
        <taxon>Fungi</taxon>
        <taxon>Dikarya</taxon>
        <taxon>Basidiomycota</taxon>
        <taxon>Agaricomycotina</taxon>
        <taxon>Agaricomycetes</taxon>
        <taxon>Agaricomycetidae</taxon>
        <taxon>Agaricales</taxon>
        <taxon>Agaricineae</taxon>
        <taxon>Strophariaceae</taxon>
        <taxon>Galerina</taxon>
    </lineage>
</organism>
<dbReference type="HOGENOM" id="CLU_035533_0_0_1"/>
<keyword evidence="3" id="KW-0274">FAD</keyword>
<keyword evidence="4" id="KW-0560">Oxidoreductase</keyword>
<accession>A0A067T5I9</accession>
<dbReference type="Gene3D" id="3.50.50.60">
    <property type="entry name" value="FAD/NAD(P)-binding domain"/>
    <property type="match status" value="1"/>
</dbReference>
<proteinExistence type="inferred from homology"/>
<dbReference type="SUPFAM" id="SSF51905">
    <property type="entry name" value="FAD/NAD(P)-binding domain"/>
    <property type="match status" value="2"/>
</dbReference>
<dbReference type="PANTHER" id="PTHR23023">
    <property type="entry name" value="DIMETHYLANILINE MONOOXYGENASE"/>
    <property type="match status" value="1"/>
</dbReference>
<dbReference type="STRING" id="685588.A0A067T5I9"/>